<dbReference type="EMBL" id="JBJQOH010000008">
    <property type="protein sequence ID" value="KAL3676776.1"/>
    <property type="molecule type" value="Genomic_DNA"/>
</dbReference>
<dbReference type="AlphaFoldDB" id="A0ABD3GDP6"/>
<sequence>MDGVTETEIVLTMGTKFGSVAGGKIDLSNVHSDFPSTVMDGDLEVHLPDEPTFHFPICRRGAKRQMNLDTHEHESNKVPHPLDLNRVDPEAANINRKKGWCEKITDMYSAKHNRKDGITQEEIDVAQPLERPPRVPYQSLDSYFDGAALVATLGKDSGAKRRQTNRPQRPKIGSQKTQIKKDRPVQAHKTLWVEQLCSEDPV</sequence>
<reference evidence="2 3" key="1">
    <citation type="submission" date="2024-09" db="EMBL/GenBank/DDBJ databases">
        <title>Chromosome-scale assembly of Riccia sorocarpa.</title>
        <authorList>
            <person name="Paukszto L."/>
        </authorList>
    </citation>
    <scope>NUCLEOTIDE SEQUENCE [LARGE SCALE GENOMIC DNA]</scope>
    <source>
        <strain evidence="2">LP-2024</strain>
        <tissue evidence="2">Aerial parts of the thallus</tissue>
    </source>
</reference>
<protein>
    <submittedName>
        <fullName evidence="2">Uncharacterized protein</fullName>
    </submittedName>
</protein>
<feature type="region of interest" description="Disordered" evidence="1">
    <location>
        <begin position="155"/>
        <end position="186"/>
    </location>
</feature>
<dbReference type="Proteomes" id="UP001633002">
    <property type="component" value="Unassembled WGS sequence"/>
</dbReference>
<evidence type="ECO:0000313" key="2">
    <source>
        <dbReference type="EMBL" id="KAL3676776.1"/>
    </source>
</evidence>
<evidence type="ECO:0000313" key="3">
    <source>
        <dbReference type="Proteomes" id="UP001633002"/>
    </source>
</evidence>
<name>A0ABD3GDP6_9MARC</name>
<comment type="caution">
    <text evidence="2">The sequence shown here is derived from an EMBL/GenBank/DDBJ whole genome shotgun (WGS) entry which is preliminary data.</text>
</comment>
<accession>A0ABD3GDP6</accession>
<gene>
    <name evidence="2" type="ORF">R1sor_026724</name>
</gene>
<evidence type="ECO:0000256" key="1">
    <source>
        <dbReference type="SAM" id="MobiDB-lite"/>
    </source>
</evidence>
<proteinExistence type="predicted"/>
<keyword evidence="3" id="KW-1185">Reference proteome</keyword>
<organism evidence="2 3">
    <name type="scientific">Riccia sorocarpa</name>
    <dbReference type="NCBI Taxonomy" id="122646"/>
    <lineage>
        <taxon>Eukaryota</taxon>
        <taxon>Viridiplantae</taxon>
        <taxon>Streptophyta</taxon>
        <taxon>Embryophyta</taxon>
        <taxon>Marchantiophyta</taxon>
        <taxon>Marchantiopsida</taxon>
        <taxon>Marchantiidae</taxon>
        <taxon>Marchantiales</taxon>
        <taxon>Ricciaceae</taxon>
        <taxon>Riccia</taxon>
    </lineage>
</organism>